<name>A0A401FUI7_9BACT</name>
<dbReference type="OrthoDB" id="9779858at2"/>
<reference evidence="4" key="2">
    <citation type="submission" date="2019-01" db="EMBL/GenBank/DDBJ databases">
        <title>Genome sequence of Desulfonema ishimotonii strain Tokyo 01.</title>
        <authorList>
            <person name="Fukui M."/>
        </authorList>
    </citation>
    <scope>NUCLEOTIDE SEQUENCE [LARGE SCALE GENOMIC DNA]</scope>
    <source>
        <strain evidence="4">Tokyo 01</strain>
    </source>
</reference>
<dbReference type="PANTHER" id="PTHR42708:SF1">
    <property type="entry name" value="GLIDING MOTILITY PROTEIN MGLA"/>
    <property type="match status" value="1"/>
</dbReference>
<dbReference type="InterPro" id="IPR027417">
    <property type="entry name" value="P-loop_NTPase"/>
</dbReference>
<keyword evidence="2" id="KW-0342">GTP-binding</keyword>
<protein>
    <submittedName>
        <fullName evidence="3">Gliding motility protein</fullName>
    </submittedName>
</protein>
<evidence type="ECO:0000313" key="4">
    <source>
        <dbReference type="Proteomes" id="UP000288096"/>
    </source>
</evidence>
<evidence type="ECO:0000256" key="2">
    <source>
        <dbReference type="ARBA" id="ARBA00023134"/>
    </source>
</evidence>
<dbReference type="Gene3D" id="3.40.50.300">
    <property type="entry name" value="P-loop containing nucleotide triphosphate hydrolases"/>
    <property type="match status" value="1"/>
</dbReference>
<dbReference type="Pfam" id="PF00025">
    <property type="entry name" value="Arf"/>
    <property type="match status" value="1"/>
</dbReference>
<evidence type="ECO:0000313" key="3">
    <source>
        <dbReference type="EMBL" id="GBC60629.1"/>
    </source>
</evidence>
<reference evidence="4" key="1">
    <citation type="submission" date="2017-11" db="EMBL/GenBank/DDBJ databases">
        <authorList>
            <person name="Watanabe M."/>
            <person name="Kojima H."/>
        </authorList>
    </citation>
    <scope>NUCLEOTIDE SEQUENCE [LARGE SCALE GENOMIC DNA]</scope>
    <source>
        <strain evidence="4">Tokyo 01</strain>
    </source>
</reference>
<dbReference type="AlphaFoldDB" id="A0A401FUI7"/>
<dbReference type="GO" id="GO:0003924">
    <property type="term" value="F:GTPase activity"/>
    <property type="evidence" value="ECO:0007669"/>
    <property type="project" value="InterPro"/>
</dbReference>
<dbReference type="Proteomes" id="UP000288096">
    <property type="component" value="Unassembled WGS sequence"/>
</dbReference>
<organism evidence="3 4">
    <name type="scientific">Desulfonema ishimotonii</name>
    <dbReference type="NCBI Taxonomy" id="45657"/>
    <lineage>
        <taxon>Bacteria</taxon>
        <taxon>Pseudomonadati</taxon>
        <taxon>Thermodesulfobacteriota</taxon>
        <taxon>Desulfobacteria</taxon>
        <taxon>Desulfobacterales</taxon>
        <taxon>Desulfococcaceae</taxon>
        <taxon>Desulfonema</taxon>
    </lineage>
</organism>
<evidence type="ECO:0000256" key="1">
    <source>
        <dbReference type="ARBA" id="ARBA00022741"/>
    </source>
</evidence>
<sequence length="202" mass="23053">MANLNLKSREIEIKIVYYGAGRCGKTTNLEYIFKTFRKQVLGEMVSAKTEGDRTLFFDFLPMGIGKVKGYDIRIQLYTVPGQVRYASTRKMVLREVDGVVFVADSLEIRRKANMLSLRDLHQNLKDYGLSILKIPLILQYNKRDLAEQGLPLMSVKQMERDLNRQLKVPSYPASAIRGDGVGPTLKTCIKLTLQSMKKQMGW</sequence>
<dbReference type="CDD" id="cd00882">
    <property type="entry name" value="Ras_like_GTPase"/>
    <property type="match status" value="1"/>
</dbReference>
<dbReference type="SUPFAM" id="SSF52540">
    <property type="entry name" value="P-loop containing nucleoside triphosphate hydrolases"/>
    <property type="match status" value="1"/>
</dbReference>
<proteinExistence type="predicted"/>
<keyword evidence="1" id="KW-0547">Nucleotide-binding</keyword>
<dbReference type="RefSeq" id="WP_124328024.1">
    <property type="nucleotide sequence ID" value="NZ_BEXT01000001.1"/>
</dbReference>
<dbReference type="PANTHER" id="PTHR42708">
    <property type="entry name" value="ATP/GTP-BINDING PROTEIN-RELATED"/>
    <property type="match status" value="1"/>
</dbReference>
<gene>
    <name evidence="3" type="ORF">DENIS_1586</name>
</gene>
<dbReference type="InterPro" id="IPR052705">
    <property type="entry name" value="Gliding_Motility_GTPase"/>
</dbReference>
<keyword evidence="4" id="KW-1185">Reference proteome</keyword>
<dbReference type="InterPro" id="IPR006689">
    <property type="entry name" value="Small_GTPase_ARF/SAR"/>
</dbReference>
<dbReference type="GO" id="GO:0005525">
    <property type="term" value="F:GTP binding"/>
    <property type="evidence" value="ECO:0007669"/>
    <property type="project" value="UniProtKB-KW"/>
</dbReference>
<comment type="caution">
    <text evidence="3">The sequence shown here is derived from an EMBL/GenBank/DDBJ whole genome shotgun (WGS) entry which is preliminary data.</text>
</comment>
<accession>A0A401FUI7</accession>
<dbReference type="EMBL" id="BEXT01000001">
    <property type="protein sequence ID" value="GBC60629.1"/>
    <property type="molecule type" value="Genomic_DNA"/>
</dbReference>